<gene>
    <name evidence="12" type="ORF">MEDL_68224</name>
</gene>
<dbReference type="EC" id="2.7.11.11" evidence="12"/>
<feature type="binding site" evidence="9">
    <location>
        <position position="55"/>
    </location>
    <ligand>
        <name>ATP</name>
        <dbReference type="ChEBI" id="CHEBI:30616"/>
    </ligand>
</feature>
<feature type="compositionally biased region" description="Basic residues" evidence="10">
    <location>
        <begin position="1095"/>
        <end position="1105"/>
    </location>
</feature>
<dbReference type="EMBL" id="CAJPWZ010003318">
    <property type="protein sequence ID" value="CAG2257044.1"/>
    <property type="molecule type" value="Genomic_DNA"/>
</dbReference>
<dbReference type="GO" id="GO:0006313">
    <property type="term" value="P:DNA transposition"/>
    <property type="evidence" value="ECO:0007669"/>
    <property type="project" value="InterPro"/>
</dbReference>
<dbReference type="PANTHER" id="PTHR24353:SF37">
    <property type="entry name" value="CAMP-DEPENDENT PROTEIN KINASE CATALYTIC SUBUNIT PRKX"/>
    <property type="match status" value="1"/>
</dbReference>
<keyword evidence="7" id="KW-0238">DNA-binding</keyword>
<evidence type="ECO:0000313" key="13">
    <source>
        <dbReference type="Proteomes" id="UP000683360"/>
    </source>
</evidence>
<dbReference type="CDD" id="cd22791">
    <property type="entry name" value="OTU_VRTN"/>
    <property type="match status" value="1"/>
</dbReference>
<dbReference type="Proteomes" id="UP000683360">
    <property type="component" value="Unassembled WGS sequence"/>
</dbReference>
<dbReference type="InterPro" id="IPR006141">
    <property type="entry name" value="Intein_N"/>
</dbReference>
<proteinExistence type="predicted"/>
<dbReference type="InterPro" id="IPR000719">
    <property type="entry name" value="Prot_kinase_dom"/>
</dbReference>
<keyword evidence="13" id="KW-1185">Reference proteome</keyword>
<dbReference type="FunFam" id="3.30.200.20:FF:000042">
    <property type="entry name" value="Aurora kinase A"/>
    <property type="match status" value="1"/>
</dbReference>
<dbReference type="PROSITE" id="PS00108">
    <property type="entry name" value="PROTEIN_KINASE_ST"/>
    <property type="match status" value="1"/>
</dbReference>
<reference evidence="12" key="1">
    <citation type="submission" date="2021-03" db="EMBL/GenBank/DDBJ databases">
        <authorList>
            <person name="Bekaert M."/>
        </authorList>
    </citation>
    <scope>NUCLEOTIDE SEQUENCE</scope>
</reference>
<dbReference type="InterPro" id="IPR001207">
    <property type="entry name" value="Transposase_mutator"/>
</dbReference>
<evidence type="ECO:0000256" key="6">
    <source>
        <dbReference type="ARBA" id="ARBA00022840"/>
    </source>
</evidence>
<dbReference type="OrthoDB" id="5791190at2759"/>
<evidence type="ECO:0000256" key="4">
    <source>
        <dbReference type="ARBA" id="ARBA00022741"/>
    </source>
</evidence>
<accession>A0A8S3VH85</accession>
<dbReference type="PANTHER" id="PTHR24353">
    <property type="entry name" value="CYCLIC NUCLEOTIDE-DEPENDENT PROTEIN KINASE"/>
    <property type="match status" value="1"/>
</dbReference>
<dbReference type="SMART" id="SM00220">
    <property type="entry name" value="S_TKc"/>
    <property type="match status" value="1"/>
</dbReference>
<dbReference type="InterPro" id="IPR047273">
    <property type="entry name" value="VRTN_OTU_dom"/>
</dbReference>
<dbReference type="Gene3D" id="1.10.510.10">
    <property type="entry name" value="Transferase(Phosphotransferase) domain 1"/>
    <property type="match status" value="1"/>
</dbReference>
<dbReference type="AlphaFoldDB" id="A0A8S3VH85"/>
<evidence type="ECO:0000313" key="12">
    <source>
        <dbReference type="EMBL" id="CAG2257044.1"/>
    </source>
</evidence>
<sequence>MASAKVAKVKRSTAPKEPQEQKCKDYDVLTTLGTGTFGRVVLSRHKENKDYFALKMMRITEVIRLKQIEHVKNEKEILAQIAHPFIVNMLWAYHDSTYLYMLLEFVPGGELFSYLRNYGRFNNSWSNFYACEIVSALDYLHTKNIVYRDLKPENLLLDREGHLKITDFGFAKKLEDRTWTLCGTPEYLAPEIIQSRGHNKAVDWWSLGILIYEMLASKYGFLHLQDVVVQEKTHLPPFIIPKHDYHLPKSVDSISESYLHKYNVKEFGVPYAVSDNGSCLFNSVSLALCGSQDIAKELRVRTCIEMVIKKNRFTTLPISSDLLWVSPNYISSVIECAQECGWSSIWTIFALAEVIGIPIKSLYLPLNGVKDFSYKILNLTAIPRNCKDEENRITVMWTRTSYTNPKHIWTPNHFVPLITKPSFATTRTSIKPVIDCFDEFPPLSPPLSTEPSVLHTKSPKQVIECFEIPSLSSSPDQTPLSTSDIDDLDQFPVLLPSSTTTDSFKNNRLINGNLTATEIFKTIINTESTCYDAIPNGSKENVYFLLDNRSNLTRKTHLKSNQFHDDCGAWDSHNGRTVKTDFVVQSDNTLRFICMKDGQYCIEKQVKGKKTFIPLNPQPIQDTIVTLSRYYTPLKRDKMYKKRVSHFSRMPTQHQARAEISLVEYTGAFPENTAPHGNAKHVTHDYQRTDPKVFDQIQNGINSKKSNIDIYQEMVFKNPENAPRDLQQIRSKRYHDKKQSHQSSSNLPDQVWEALAMVNNHEFVAEAVYTHGNNMPPSIIAYSPMQIEDMKLHIENDKDTILGIDRTFNLGPTYVTNLVYKNKKVVKKSSRDYPIFVGPVFFHWDASYYTYHSFLSHVKARLDTDVQFIDLRIGSDDEGGITKAIDKVFNSAERLLCTKHMKDNITDHLKNKLPLTKTDRSNIMSDLFSEDGIVTAHDEVDFNCKSENLCTKYPVFADYYNKRLKNRILDHVNRPLKRQSNPDRLWTNNNCESMNHRFKIATDWKPQILPELLTKIYDITKLHFIDLKRSLYGQGNYELSPLFQKHYTSPHIWGSKTAEEKDKLFKKLLSSKTFTNKMLTSTNGKLTIPNVKRLARKPGQRHRPKSAAAKTMPRFIK</sequence>
<evidence type="ECO:0000256" key="2">
    <source>
        <dbReference type="ARBA" id="ARBA00022578"/>
    </source>
</evidence>
<dbReference type="GO" id="GO:0005829">
    <property type="term" value="C:cytosol"/>
    <property type="evidence" value="ECO:0007669"/>
    <property type="project" value="TreeGrafter"/>
</dbReference>
<dbReference type="GO" id="GO:0003677">
    <property type="term" value="F:DNA binding"/>
    <property type="evidence" value="ECO:0007669"/>
    <property type="project" value="UniProtKB-KW"/>
</dbReference>
<evidence type="ECO:0000259" key="11">
    <source>
        <dbReference type="PROSITE" id="PS50011"/>
    </source>
</evidence>
<keyword evidence="1" id="KW-0723">Serine/threonine-protein kinase</keyword>
<dbReference type="GO" id="GO:0004691">
    <property type="term" value="F:cAMP-dependent protein kinase activity"/>
    <property type="evidence" value="ECO:0007669"/>
    <property type="project" value="UniProtKB-EC"/>
</dbReference>
<dbReference type="PROSITE" id="PS50011">
    <property type="entry name" value="PROTEIN_KINASE_DOM"/>
    <property type="match status" value="1"/>
</dbReference>
<keyword evidence="5" id="KW-0418">Kinase</keyword>
<keyword evidence="3 12" id="KW-0808">Transferase</keyword>
<dbReference type="GO" id="GO:0005524">
    <property type="term" value="F:ATP binding"/>
    <property type="evidence" value="ECO:0007669"/>
    <property type="project" value="UniProtKB-UniRule"/>
</dbReference>
<keyword evidence="4 9" id="KW-0547">Nucleotide-binding</keyword>
<evidence type="ECO:0000256" key="8">
    <source>
        <dbReference type="ARBA" id="ARBA00023172"/>
    </source>
</evidence>
<dbReference type="Pfam" id="PF00872">
    <property type="entry name" value="Transposase_mut"/>
    <property type="match status" value="1"/>
</dbReference>
<dbReference type="GO" id="GO:0005952">
    <property type="term" value="C:cAMP-dependent protein kinase complex"/>
    <property type="evidence" value="ECO:0007669"/>
    <property type="project" value="TreeGrafter"/>
</dbReference>
<evidence type="ECO:0000256" key="7">
    <source>
        <dbReference type="ARBA" id="ARBA00023125"/>
    </source>
</evidence>
<feature type="region of interest" description="Disordered" evidence="10">
    <location>
        <begin position="1095"/>
        <end position="1117"/>
    </location>
</feature>
<dbReference type="SUPFAM" id="SSF56112">
    <property type="entry name" value="Protein kinase-like (PK-like)"/>
    <property type="match status" value="1"/>
</dbReference>
<dbReference type="InterPro" id="IPR011009">
    <property type="entry name" value="Kinase-like_dom_sf"/>
</dbReference>
<dbReference type="InterPro" id="IPR008271">
    <property type="entry name" value="Ser/Thr_kinase_AS"/>
</dbReference>
<keyword evidence="2" id="KW-0815">Transposition</keyword>
<organism evidence="12 13">
    <name type="scientific">Mytilus edulis</name>
    <name type="common">Blue mussel</name>
    <dbReference type="NCBI Taxonomy" id="6550"/>
    <lineage>
        <taxon>Eukaryota</taxon>
        <taxon>Metazoa</taxon>
        <taxon>Spiralia</taxon>
        <taxon>Lophotrochozoa</taxon>
        <taxon>Mollusca</taxon>
        <taxon>Bivalvia</taxon>
        <taxon>Autobranchia</taxon>
        <taxon>Pteriomorphia</taxon>
        <taxon>Mytilida</taxon>
        <taxon>Mytiloidea</taxon>
        <taxon>Mytilidae</taxon>
        <taxon>Mytilinae</taxon>
        <taxon>Mytilus</taxon>
    </lineage>
</organism>
<comment type="caution">
    <text evidence="12">The sequence shown here is derived from an EMBL/GenBank/DDBJ whole genome shotgun (WGS) entry which is preliminary data.</text>
</comment>
<dbReference type="FunFam" id="1.10.510.10:FF:000571">
    <property type="entry name" value="Maternal embryonic leucine zipper kinase"/>
    <property type="match status" value="1"/>
</dbReference>
<dbReference type="GO" id="GO:0004803">
    <property type="term" value="F:transposase activity"/>
    <property type="evidence" value="ECO:0007669"/>
    <property type="project" value="InterPro"/>
</dbReference>
<dbReference type="InterPro" id="IPR017441">
    <property type="entry name" value="Protein_kinase_ATP_BS"/>
</dbReference>
<name>A0A8S3VH85_MYTED</name>
<dbReference type="GO" id="GO:0016539">
    <property type="term" value="P:intein-mediated protein splicing"/>
    <property type="evidence" value="ECO:0007669"/>
    <property type="project" value="InterPro"/>
</dbReference>
<evidence type="ECO:0000256" key="3">
    <source>
        <dbReference type="ARBA" id="ARBA00022679"/>
    </source>
</evidence>
<protein>
    <submittedName>
        <fullName evidence="12">PRKX</fullName>
        <ecNumber evidence="12">2.7.11.11</ecNumber>
    </submittedName>
</protein>
<evidence type="ECO:0000256" key="5">
    <source>
        <dbReference type="ARBA" id="ARBA00022777"/>
    </source>
</evidence>
<keyword evidence="6 9" id="KW-0067">ATP-binding</keyword>
<keyword evidence="8" id="KW-0233">DNA recombination</keyword>
<dbReference type="Pfam" id="PF00069">
    <property type="entry name" value="Pkinase"/>
    <property type="match status" value="1"/>
</dbReference>
<dbReference type="PROSITE" id="PS50817">
    <property type="entry name" value="INTEIN_N_TER"/>
    <property type="match status" value="1"/>
</dbReference>
<evidence type="ECO:0000256" key="1">
    <source>
        <dbReference type="ARBA" id="ARBA00022527"/>
    </source>
</evidence>
<evidence type="ECO:0000256" key="10">
    <source>
        <dbReference type="SAM" id="MobiDB-lite"/>
    </source>
</evidence>
<feature type="domain" description="Protein kinase" evidence="11">
    <location>
        <begin position="26"/>
        <end position="314"/>
    </location>
</feature>
<evidence type="ECO:0000256" key="9">
    <source>
        <dbReference type="PROSITE-ProRule" id="PRU10141"/>
    </source>
</evidence>
<dbReference type="Gene3D" id="3.30.200.20">
    <property type="entry name" value="Phosphorylase Kinase, domain 1"/>
    <property type="match status" value="1"/>
</dbReference>
<dbReference type="PROSITE" id="PS00107">
    <property type="entry name" value="PROTEIN_KINASE_ATP"/>
    <property type="match status" value="1"/>
</dbReference>